<accession>A0A1S8A796</accession>
<proteinExistence type="predicted"/>
<protein>
    <submittedName>
        <fullName evidence="1">Uncharacterized protein</fullName>
    </submittedName>
</protein>
<reference evidence="1" key="1">
    <citation type="submission" date="2016-03" db="EMBL/GenBank/DDBJ databases">
        <title>Draft genome sequence of Rosellinia necatrix.</title>
        <authorList>
            <person name="Kanematsu S."/>
        </authorList>
    </citation>
    <scope>NUCLEOTIDE SEQUENCE [LARGE SCALE GENOMIC DNA]</scope>
    <source>
        <strain evidence="1">W97</strain>
    </source>
</reference>
<dbReference type="OrthoDB" id="415825at2759"/>
<gene>
    <name evidence="1" type="ORF">SAMD00023353_1700100</name>
</gene>
<name>A0A1S8A796_ROSNE</name>
<keyword evidence="2" id="KW-1185">Reference proteome</keyword>
<organism evidence="1">
    <name type="scientific">Rosellinia necatrix</name>
    <name type="common">White root-rot fungus</name>
    <dbReference type="NCBI Taxonomy" id="77044"/>
    <lineage>
        <taxon>Eukaryota</taxon>
        <taxon>Fungi</taxon>
        <taxon>Dikarya</taxon>
        <taxon>Ascomycota</taxon>
        <taxon>Pezizomycotina</taxon>
        <taxon>Sordariomycetes</taxon>
        <taxon>Xylariomycetidae</taxon>
        <taxon>Xylariales</taxon>
        <taxon>Xylariaceae</taxon>
        <taxon>Rosellinia</taxon>
    </lineage>
</organism>
<dbReference type="AlphaFoldDB" id="A0A1S8A796"/>
<evidence type="ECO:0000313" key="1">
    <source>
        <dbReference type="EMBL" id="GAW25956.1"/>
    </source>
</evidence>
<sequence length="119" mass="13053">MQSPSSCVLSVADSLPVLGLGPRLAIVTVIAPDLTILEVSDAAKCAMLMTWLIALSRQPTVRVHIVYPGSFEEDQTFRKRYSLFSRNFTEHMVAWENLTSVAFPDIATGGILTYNGQHA</sequence>
<evidence type="ECO:0000313" key="2">
    <source>
        <dbReference type="Proteomes" id="UP000054516"/>
    </source>
</evidence>
<dbReference type="EMBL" id="DF977462">
    <property type="protein sequence ID" value="GAW25956.1"/>
    <property type="molecule type" value="Genomic_DNA"/>
</dbReference>
<dbReference type="Proteomes" id="UP000054516">
    <property type="component" value="Unassembled WGS sequence"/>
</dbReference>